<dbReference type="InterPro" id="IPR027981">
    <property type="entry name" value="DUF4446"/>
</dbReference>
<organism evidence="2 3">
    <name type="scientific">Shuttleworthella satelles DSM 14600</name>
    <dbReference type="NCBI Taxonomy" id="626523"/>
    <lineage>
        <taxon>Bacteria</taxon>
        <taxon>Bacillati</taxon>
        <taxon>Bacillota</taxon>
        <taxon>Clostridia</taxon>
        <taxon>Lachnospirales</taxon>
        <taxon>Lachnospiraceae</taxon>
        <taxon>Shuttleworthella</taxon>
    </lineage>
</organism>
<dbReference type="Pfam" id="PF14584">
    <property type="entry name" value="DUF4446"/>
    <property type="match status" value="1"/>
</dbReference>
<sequence length="179" mass="20265">MQRGFPVRMLRLYMLEYFVNPFVVMGLIFLALVLLILVLVSLVKIHKLQKKYDVFMRGKNAKSLEESLVFRMDQADELVEANAANERNIKNLSDKAAVTFQKYGLIKYNALDQMGGKLSFSLAMLTREDNGFIINVVHSHEGCYSYIKEIIDGRSITTLGKEEAEALHKALGKEGEKSA</sequence>
<feature type="transmembrane region" description="Helical" evidence="1">
    <location>
        <begin position="20"/>
        <end position="43"/>
    </location>
</feature>
<proteinExistence type="predicted"/>
<dbReference type="AlphaFoldDB" id="C4GCA5"/>
<dbReference type="EMBL" id="ACIP02000003">
    <property type="protein sequence ID" value="EEP28047.1"/>
    <property type="molecule type" value="Genomic_DNA"/>
</dbReference>
<comment type="caution">
    <text evidence="2">The sequence shown here is derived from an EMBL/GenBank/DDBJ whole genome shotgun (WGS) entry which is preliminary data.</text>
</comment>
<keyword evidence="1" id="KW-0812">Transmembrane</keyword>
<accession>C4GCA5</accession>
<keyword evidence="3" id="KW-1185">Reference proteome</keyword>
<gene>
    <name evidence="2" type="ORF">GCWU000342_01594</name>
</gene>
<reference evidence="2" key="1">
    <citation type="submission" date="2009-04" db="EMBL/GenBank/DDBJ databases">
        <authorList>
            <person name="Weinstock G."/>
            <person name="Sodergren E."/>
            <person name="Clifton S."/>
            <person name="Fulton L."/>
            <person name="Fulton B."/>
            <person name="Courtney L."/>
            <person name="Fronick C."/>
            <person name="Harrison M."/>
            <person name="Strong C."/>
            <person name="Farmer C."/>
            <person name="Delahaunty K."/>
            <person name="Markovic C."/>
            <person name="Hall O."/>
            <person name="Minx P."/>
            <person name="Tomlinson C."/>
            <person name="Mitreva M."/>
            <person name="Nelson J."/>
            <person name="Hou S."/>
            <person name="Wollam A."/>
            <person name="Pepin K.H."/>
            <person name="Johnson M."/>
            <person name="Bhonagiri V."/>
            <person name="Nash W.E."/>
            <person name="Warren W."/>
            <person name="Chinwalla A."/>
            <person name="Mardis E.R."/>
            <person name="Wilson R.K."/>
        </authorList>
    </citation>
    <scope>NUCLEOTIDE SEQUENCE [LARGE SCALE GENOMIC DNA]</scope>
    <source>
        <strain evidence="2">DSM 14600</strain>
    </source>
</reference>
<dbReference type="STRING" id="626523.GCWU000342_01594"/>
<dbReference type="Proteomes" id="UP000003494">
    <property type="component" value="Unassembled WGS sequence"/>
</dbReference>
<dbReference type="eggNOG" id="COG1196">
    <property type="taxonomic scope" value="Bacteria"/>
</dbReference>
<evidence type="ECO:0000313" key="3">
    <source>
        <dbReference type="Proteomes" id="UP000003494"/>
    </source>
</evidence>
<keyword evidence="1" id="KW-1133">Transmembrane helix</keyword>
<keyword evidence="1" id="KW-0472">Membrane</keyword>
<evidence type="ECO:0008006" key="4">
    <source>
        <dbReference type="Google" id="ProtNLM"/>
    </source>
</evidence>
<dbReference type="HOGENOM" id="CLU_101313_0_0_9"/>
<protein>
    <recommendedName>
        <fullName evidence="4">DUF4446 domain-containing protein</fullName>
    </recommendedName>
</protein>
<evidence type="ECO:0000256" key="1">
    <source>
        <dbReference type="SAM" id="Phobius"/>
    </source>
</evidence>
<name>C4GCA5_9FIRM</name>
<evidence type="ECO:0000313" key="2">
    <source>
        <dbReference type="EMBL" id="EEP28047.1"/>
    </source>
</evidence>